<protein>
    <submittedName>
        <fullName evidence="5">Glycosyl hydrolase</fullName>
    </submittedName>
</protein>
<name>A0A2U1TCP7_9MICO</name>
<dbReference type="Pfam" id="PF16375">
    <property type="entry name" value="DUF4986"/>
    <property type="match status" value="1"/>
</dbReference>
<proteinExistence type="predicted"/>
<evidence type="ECO:0000259" key="1">
    <source>
        <dbReference type="Pfam" id="PF07944"/>
    </source>
</evidence>
<dbReference type="GO" id="GO:0016787">
    <property type="term" value="F:hydrolase activity"/>
    <property type="evidence" value="ECO:0007669"/>
    <property type="project" value="UniProtKB-KW"/>
</dbReference>
<dbReference type="Pfam" id="PF20620">
    <property type="entry name" value="DUF6805"/>
    <property type="match status" value="1"/>
</dbReference>
<dbReference type="GO" id="GO:0005975">
    <property type="term" value="P:carbohydrate metabolic process"/>
    <property type="evidence" value="ECO:0007669"/>
    <property type="project" value="InterPro"/>
</dbReference>
<dbReference type="Proteomes" id="UP000244962">
    <property type="component" value="Unassembled WGS sequence"/>
</dbReference>
<keyword evidence="5" id="KW-0378">Hydrolase</keyword>
<dbReference type="Pfam" id="PF20736">
    <property type="entry name" value="Glyco_hydro127M"/>
    <property type="match status" value="1"/>
</dbReference>
<organism evidence="5 6">
    <name type="scientific">Mycetocola zhujimingii</name>
    <dbReference type="NCBI Taxonomy" id="2079792"/>
    <lineage>
        <taxon>Bacteria</taxon>
        <taxon>Bacillati</taxon>
        <taxon>Actinomycetota</taxon>
        <taxon>Actinomycetes</taxon>
        <taxon>Micrococcales</taxon>
        <taxon>Microbacteriaceae</taxon>
        <taxon>Mycetocola</taxon>
    </lineage>
</organism>
<evidence type="ECO:0000259" key="3">
    <source>
        <dbReference type="Pfam" id="PF20620"/>
    </source>
</evidence>
<sequence>MTTQADDRPATCKPGESMASVEPITLERIRLLEGPFGRSQNANIAYVLQLDPDRLLAPYRREAGLLELAPSYGNWENSGLDGHTAGHYLSAAAMLYAATGEGRLLDRLSHMIDGLSECQRAIGSGYLGGIPDGLAFWEDVRAGTVGSDSFSLGGRWVPWYNLHKLFAGLLDVYRYASDNRALDIVVALADWWLDVARLIDDDHFERMLDTEFGGMNEVFADLAAITERSEYLAMAKRFTHHAIADPLIRHEDRLTGLHANTQIPKVIGYEAVAALTGDERLANAADEFWRIVVDTRSVAIGGNSVREHFHDTADFTPMLIEREGPETCNSYNMLRLSAQLYSRSGDAKYLEYYERTLFNHILASQHPEHGGFVYFTPLRPGHYRVYSAAEENFWCCVGTGMESHARHGDMIFARNGEDLEVNLFIGSELHLPERGITIRQETNFPFDDTTRITFSRMDRPQRFTLSIRVPGWTAGPVSVTLNGASESVQTRDGRLHLNRTWSAGDTVEVRFPMAARLERLPGKKDWGAILYGPVVLAARTGAERLDGLVADGSRMGHVAAGPLEPLAATPVLATRDAEDGTVNLRVVDREALRFAVGDADGQEFELEPFFTVHDSRYVVYWPLTSGASVAERRRELLALDEELLGLDARTLDQVTLGEQQPESDHGFTGIATGAGQSDGVHWRETSGAFSVTMRNRDGLARVLRVSRLGSSSLQGFDLFVEGAHIASLTKPDGAGTAGVMIDEDYEIPAAVSLGKDTLSVRIAARGGAKSGRIHALRLLTD</sequence>
<keyword evidence="6" id="KW-1185">Reference proteome</keyword>
<gene>
    <name evidence="5" type="ORF">DF223_10340</name>
</gene>
<feature type="domain" description="Glycoside hydrolase GH146 substrate-binding" evidence="3">
    <location>
        <begin position="646"/>
        <end position="779"/>
    </location>
</feature>
<accession>A0A2U1TCP7</accession>
<dbReference type="AlphaFoldDB" id="A0A2U1TCP7"/>
<dbReference type="InterPro" id="IPR049046">
    <property type="entry name" value="Beta-AFase-like_GH127_middle"/>
</dbReference>
<dbReference type="EMBL" id="QEFB01000011">
    <property type="protein sequence ID" value="PWC06654.1"/>
    <property type="molecule type" value="Genomic_DNA"/>
</dbReference>
<dbReference type="InterPro" id="IPR012878">
    <property type="entry name" value="Beta-AFase-like_GH127_cat"/>
</dbReference>
<evidence type="ECO:0000313" key="5">
    <source>
        <dbReference type="EMBL" id="PWC06654.1"/>
    </source>
</evidence>
<dbReference type="PANTHER" id="PTHR31151">
    <property type="entry name" value="PROLINE-TRNA LIGASE (DUF1680)"/>
    <property type="match status" value="1"/>
</dbReference>
<comment type="caution">
    <text evidence="5">The sequence shown here is derived from an EMBL/GenBank/DDBJ whole genome shotgun (WGS) entry which is preliminary data.</text>
</comment>
<dbReference type="Pfam" id="PF07944">
    <property type="entry name" value="Beta-AFase-like_GH127_cat"/>
    <property type="match status" value="1"/>
</dbReference>
<feature type="domain" description="Non-reducing end beta-L-arabinofuranosidase-like GH127 catalytic" evidence="1">
    <location>
        <begin position="29"/>
        <end position="408"/>
    </location>
</feature>
<feature type="domain" description="DUF4986" evidence="2">
    <location>
        <begin position="541"/>
        <end position="621"/>
    </location>
</feature>
<dbReference type="InterPro" id="IPR008928">
    <property type="entry name" value="6-hairpin_glycosidase_sf"/>
</dbReference>
<dbReference type="InterPro" id="IPR032275">
    <property type="entry name" value="DUF4986"/>
</dbReference>
<evidence type="ECO:0000259" key="4">
    <source>
        <dbReference type="Pfam" id="PF20736"/>
    </source>
</evidence>
<dbReference type="SUPFAM" id="SSF48208">
    <property type="entry name" value="Six-hairpin glycosidases"/>
    <property type="match status" value="1"/>
</dbReference>
<dbReference type="InterPro" id="IPR046544">
    <property type="entry name" value="GH146_SB_dom"/>
</dbReference>
<feature type="domain" description="Non-reducing end beta-L-arabinofuranosidase-like GH127 middle" evidence="4">
    <location>
        <begin position="419"/>
        <end position="513"/>
    </location>
</feature>
<evidence type="ECO:0000313" key="6">
    <source>
        <dbReference type="Proteomes" id="UP000244962"/>
    </source>
</evidence>
<dbReference type="PANTHER" id="PTHR31151:SF0">
    <property type="entry name" value="PROLINE-TRNA LIGASE (DUF1680)"/>
    <property type="match status" value="1"/>
</dbReference>
<evidence type="ECO:0000259" key="2">
    <source>
        <dbReference type="Pfam" id="PF16375"/>
    </source>
</evidence>
<reference evidence="6" key="1">
    <citation type="submission" date="2018-04" db="EMBL/GenBank/DDBJ databases">
        <authorList>
            <person name="Liu S."/>
            <person name="Wang Z."/>
            <person name="Li J."/>
        </authorList>
    </citation>
    <scope>NUCLEOTIDE SEQUENCE [LARGE SCALE GENOMIC DNA]</scope>
    <source>
        <strain evidence="6">622</strain>
    </source>
</reference>